<feature type="region of interest" description="Disordered" evidence="2">
    <location>
        <begin position="114"/>
        <end position="140"/>
    </location>
</feature>
<protein>
    <submittedName>
        <fullName evidence="3">Uncharacterized protein</fullName>
    </submittedName>
</protein>
<accession>A0AAD3H2N0</accession>
<feature type="compositionally biased region" description="Polar residues" evidence="2">
    <location>
        <begin position="130"/>
        <end position="139"/>
    </location>
</feature>
<sequence>MPLISTRNPDVIDVANTDIVSSTLKQQASVTLSHAEEDVVSLMTLHSAFQTHSDMPNNATDRSKSNFTSNLNNFFHNMNRQNHSFDDELGGSDEEFSVNSLPIQQSDVQSVEQLWNDKKSPEQIKKTKRMFSTQTYSSRGTHHSSLFKEYNVDDLTEASPPDSVVEREYTNNYWNSKAMGTAKLFSSMNPTKNNDVYNQPPRPRSRRGSRVSTSSRRRRSRSSKKNYAADRSVTTTTKDESESVRSHKTENTNHASLHKELFRLSLELANTLAQLDVANSDAAGYRKQVKELEETVSTLLVENRNLKQKLQKYEHNDDSFESKEIQPKMQSNDFIYTKGQENGKEPICITPSQESHDLVIDDRSYFSGQNTSFTDPAVYHRDESQMLFPDLCNESYISCPDLYSSRILDDSNEKDAEVTKTVDNQLTTSVELIDPRDEVFDDDPFATFNYSNDSTADEADVGQCDDDEQSIYSRAVSVANSIQEGKNKLNVTSMTHGSALSHLAKGLPFFKKKATNTLNKSMESQISHMKNMANVAPSKRDKSFLSQSSNPMNVSRLFRFGKNDDDISVSIQSQESKFFDFQKRNR</sequence>
<comment type="caution">
    <text evidence="3">The sequence shown here is derived from an EMBL/GenBank/DDBJ whole genome shotgun (WGS) entry which is preliminary data.</text>
</comment>
<feature type="coiled-coil region" evidence="1">
    <location>
        <begin position="275"/>
        <end position="323"/>
    </location>
</feature>
<evidence type="ECO:0000256" key="2">
    <source>
        <dbReference type="SAM" id="MobiDB-lite"/>
    </source>
</evidence>
<gene>
    <name evidence="3" type="ORF">CTEN210_04823</name>
</gene>
<name>A0AAD3H2N0_9STRA</name>
<reference evidence="3 4" key="1">
    <citation type="journal article" date="2021" name="Sci. Rep.">
        <title>The genome of the diatom Chaetoceros tenuissimus carries an ancient integrated fragment of an extant virus.</title>
        <authorList>
            <person name="Hongo Y."/>
            <person name="Kimura K."/>
            <person name="Takaki Y."/>
            <person name="Yoshida Y."/>
            <person name="Baba S."/>
            <person name="Kobayashi G."/>
            <person name="Nagasaki K."/>
            <person name="Hano T."/>
            <person name="Tomaru Y."/>
        </authorList>
    </citation>
    <scope>NUCLEOTIDE SEQUENCE [LARGE SCALE GENOMIC DNA]</scope>
    <source>
        <strain evidence="3 4">NIES-3715</strain>
    </source>
</reference>
<evidence type="ECO:0000256" key="1">
    <source>
        <dbReference type="SAM" id="Coils"/>
    </source>
</evidence>
<keyword evidence="4" id="KW-1185">Reference proteome</keyword>
<feature type="compositionally biased region" description="Polar residues" evidence="2">
    <location>
        <begin position="185"/>
        <end position="197"/>
    </location>
</feature>
<dbReference type="Proteomes" id="UP001054902">
    <property type="component" value="Unassembled WGS sequence"/>
</dbReference>
<feature type="compositionally biased region" description="Basic residues" evidence="2">
    <location>
        <begin position="203"/>
        <end position="224"/>
    </location>
</feature>
<feature type="compositionally biased region" description="Basic and acidic residues" evidence="2">
    <location>
        <begin position="115"/>
        <end position="125"/>
    </location>
</feature>
<evidence type="ECO:0000313" key="4">
    <source>
        <dbReference type="Proteomes" id="UP001054902"/>
    </source>
</evidence>
<organism evidence="3 4">
    <name type="scientific">Chaetoceros tenuissimus</name>
    <dbReference type="NCBI Taxonomy" id="426638"/>
    <lineage>
        <taxon>Eukaryota</taxon>
        <taxon>Sar</taxon>
        <taxon>Stramenopiles</taxon>
        <taxon>Ochrophyta</taxon>
        <taxon>Bacillariophyta</taxon>
        <taxon>Coscinodiscophyceae</taxon>
        <taxon>Chaetocerotophycidae</taxon>
        <taxon>Chaetocerotales</taxon>
        <taxon>Chaetocerotaceae</taxon>
        <taxon>Chaetoceros</taxon>
    </lineage>
</organism>
<dbReference type="AlphaFoldDB" id="A0AAD3H2N0"/>
<proteinExistence type="predicted"/>
<dbReference type="EMBL" id="BLLK01000027">
    <property type="protein sequence ID" value="GFH48347.1"/>
    <property type="molecule type" value="Genomic_DNA"/>
</dbReference>
<feature type="compositionally biased region" description="Basic and acidic residues" evidence="2">
    <location>
        <begin position="237"/>
        <end position="252"/>
    </location>
</feature>
<keyword evidence="1" id="KW-0175">Coiled coil</keyword>
<feature type="region of interest" description="Disordered" evidence="2">
    <location>
        <begin position="185"/>
        <end position="252"/>
    </location>
</feature>
<evidence type="ECO:0000313" key="3">
    <source>
        <dbReference type="EMBL" id="GFH48347.1"/>
    </source>
</evidence>